<gene>
    <name evidence="2" type="ORF">Enr8_11450</name>
</gene>
<organism evidence="2 3">
    <name type="scientific">Blastopirellula retiformator</name>
    <dbReference type="NCBI Taxonomy" id="2527970"/>
    <lineage>
        <taxon>Bacteria</taxon>
        <taxon>Pseudomonadati</taxon>
        <taxon>Planctomycetota</taxon>
        <taxon>Planctomycetia</taxon>
        <taxon>Pirellulales</taxon>
        <taxon>Pirellulaceae</taxon>
        <taxon>Blastopirellula</taxon>
    </lineage>
</organism>
<dbReference type="Proteomes" id="UP000318878">
    <property type="component" value="Unassembled WGS sequence"/>
</dbReference>
<accession>A0A5C5VLE4</accession>
<keyword evidence="1" id="KW-1133">Transmembrane helix</keyword>
<feature type="transmembrane region" description="Helical" evidence="1">
    <location>
        <begin position="38"/>
        <end position="55"/>
    </location>
</feature>
<dbReference type="EMBL" id="SJPF01000001">
    <property type="protein sequence ID" value="TWT39446.1"/>
    <property type="molecule type" value="Genomic_DNA"/>
</dbReference>
<protein>
    <submittedName>
        <fullName evidence="2">Uncharacterized protein</fullName>
    </submittedName>
</protein>
<evidence type="ECO:0000313" key="3">
    <source>
        <dbReference type="Proteomes" id="UP000318878"/>
    </source>
</evidence>
<comment type="caution">
    <text evidence="2">The sequence shown here is derived from an EMBL/GenBank/DDBJ whole genome shotgun (WGS) entry which is preliminary data.</text>
</comment>
<dbReference type="OrthoDB" id="289383at2"/>
<reference evidence="2 3" key="1">
    <citation type="submission" date="2019-02" db="EMBL/GenBank/DDBJ databases">
        <title>Deep-cultivation of Planctomycetes and their phenomic and genomic characterization uncovers novel biology.</title>
        <authorList>
            <person name="Wiegand S."/>
            <person name="Jogler M."/>
            <person name="Boedeker C."/>
            <person name="Pinto D."/>
            <person name="Vollmers J."/>
            <person name="Rivas-Marin E."/>
            <person name="Kohn T."/>
            <person name="Peeters S.H."/>
            <person name="Heuer A."/>
            <person name="Rast P."/>
            <person name="Oberbeckmann S."/>
            <person name="Bunk B."/>
            <person name="Jeske O."/>
            <person name="Meyerdierks A."/>
            <person name="Storesund J.E."/>
            <person name="Kallscheuer N."/>
            <person name="Luecker S."/>
            <person name="Lage O.M."/>
            <person name="Pohl T."/>
            <person name="Merkel B.J."/>
            <person name="Hornburger P."/>
            <person name="Mueller R.-W."/>
            <person name="Bruemmer F."/>
            <person name="Labrenz M."/>
            <person name="Spormann A.M."/>
            <person name="Op Den Camp H."/>
            <person name="Overmann J."/>
            <person name="Amann R."/>
            <person name="Jetten M.S.M."/>
            <person name="Mascher T."/>
            <person name="Medema M.H."/>
            <person name="Devos D.P."/>
            <person name="Kaster A.-K."/>
            <person name="Ovreas L."/>
            <person name="Rohde M."/>
            <person name="Galperin M.Y."/>
            <person name="Jogler C."/>
        </authorList>
    </citation>
    <scope>NUCLEOTIDE SEQUENCE [LARGE SCALE GENOMIC DNA]</scope>
    <source>
        <strain evidence="2 3">Enr8</strain>
    </source>
</reference>
<keyword evidence="1" id="KW-0472">Membrane</keyword>
<proteinExistence type="predicted"/>
<name>A0A5C5VLE4_9BACT</name>
<keyword evidence="3" id="KW-1185">Reference proteome</keyword>
<dbReference type="AlphaFoldDB" id="A0A5C5VLE4"/>
<sequence length="65" mass="7712">MKRYYSLWKSTWWLWMLIIGGAFYLSTLSNVLMCVSLVYLPICVVIFLWFGLVRYDDQGNPLDIV</sequence>
<feature type="transmembrane region" description="Helical" evidence="1">
    <location>
        <begin position="12"/>
        <end position="32"/>
    </location>
</feature>
<keyword evidence="1" id="KW-0812">Transmembrane</keyword>
<evidence type="ECO:0000256" key="1">
    <source>
        <dbReference type="SAM" id="Phobius"/>
    </source>
</evidence>
<dbReference type="RefSeq" id="WP_146429615.1">
    <property type="nucleotide sequence ID" value="NZ_SJPF01000001.1"/>
</dbReference>
<evidence type="ECO:0000313" key="2">
    <source>
        <dbReference type="EMBL" id="TWT39446.1"/>
    </source>
</evidence>